<comment type="caution">
    <text evidence="2">The sequence shown here is derived from an EMBL/GenBank/DDBJ whole genome shotgun (WGS) entry which is preliminary data.</text>
</comment>
<dbReference type="EMBL" id="LAZR01000891">
    <property type="protein sequence ID" value="KKN55282.1"/>
    <property type="molecule type" value="Genomic_DNA"/>
</dbReference>
<accession>A0A0F9RZB8</accession>
<feature type="domain" description="Response regulatory" evidence="1">
    <location>
        <begin position="25"/>
        <end position="107"/>
    </location>
</feature>
<dbReference type="GO" id="GO:0000160">
    <property type="term" value="P:phosphorelay signal transduction system"/>
    <property type="evidence" value="ECO:0007669"/>
    <property type="project" value="InterPro"/>
</dbReference>
<dbReference type="InterPro" id="IPR001789">
    <property type="entry name" value="Sig_transdc_resp-reg_receiver"/>
</dbReference>
<organism evidence="2">
    <name type="scientific">marine sediment metagenome</name>
    <dbReference type="NCBI Taxonomy" id="412755"/>
    <lineage>
        <taxon>unclassified sequences</taxon>
        <taxon>metagenomes</taxon>
        <taxon>ecological metagenomes</taxon>
    </lineage>
</organism>
<reference evidence="2" key="1">
    <citation type="journal article" date="2015" name="Nature">
        <title>Complex archaea that bridge the gap between prokaryotes and eukaryotes.</title>
        <authorList>
            <person name="Spang A."/>
            <person name="Saw J.H."/>
            <person name="Jorgensen S.L."/>
            <person name="Zaremba-Niedzwiedzka K."/>
            <person name="Martijn J."/>
            <person name="Lind A.E."/>
            <person name="van Eijk R."/>
            <person name="Schleper C."/>
            <person name="Guy L."/>
            <person name="Ettema T.J."/>
        </authorList>
    </citation>
    <scope>NUCLEOTIDE SEQUENCE</scope>
</reference>
<dbReference type="InterPro" id="IPR011006">
    <property type="entry name" value="CheY-like_superfamily"/>
</dbReference>
<protein>
    <recommendedName>
        <fullName evidence="1">Response regulatory domain-containing protein</fullName>
    </recommendedName>
</protein>
<proteinExistence type="predicted"/>
<dbReference type="AlphaFoldDB" id="A0A0F9RZB8"/>
<sequence>MQNNSISVMLVGAAQSPCSAHLESLFARRGKGFDVEVIQRPERAYARIEKTPVDVIIIQQAMDDALLKFIEAVSAHHHHPAVVVIAEGVDEKQLHNAMRAGAQDFLDRQEIGNGTLPRVVIHAAQRREAQQTRVLKKAGVPADVMSRVGLDRLLALDEEIQSEDFPDGET</sequence>
<dbReference type="Pfam" id="PF00072">
    <property type="entry name" value="Response_reg"/>
    <property type="match status" value="1"/>
</dbReference>
<evidence type="ECO:0000259" key="1">
    <source>
        <dbReference type="Pfam" id="PF00072"/>
    </source>
</evidence>
<dbReference type="SUPFAM" id="SSF52172">
    <property type="entry name" value="CheY-like"/>
    <property type="match status" value="1"/>
</dbReference>
<name>A0A0F9RZB8_9ZZZZ</name>
<dbReference type="Gene3D" id="3.40.50.2300">
    <property type="match status" value="1"/>
</dbReference>
<gene>
    <name evidence="2" type="ORF">LCGC14_0583730</name>
</gene>
<evidence type="ECO:0000313" key="2">
    <source>
        <dbReference type="EMBL" id="KKN55282.1"/>
    </source>
</evidence>